<reference evidence="2" key="1">
    <citation type="journal article" date="2015" name="Genome Announc.">
        <title>Draft Genome Sequence of an Anaerobic Ammonium-Oxidizing Bacterium, "Candidatus Brocadia sinica".</title>
        <authorList>
            <person name="Oshiki M."/>
            <person name="Shinyako-Hata K."/>
            <person name="Satoh H."/>
            <person name="Okabe S."/>
        </authorList>
    </citation>
    <scope>NUCLEOTIDE SEQUENCE [LARGE SCALE GENOMIC DNA]</scope>
    <source>
        <strain evidence="2">JPN1</strain>
    </source>
</reference>
<organism evidence="1 2">
    <name type="scientific">Candidatus Brocadia sinica JPN1</name>
    <dbReference type="NCBI Taxonomy" id="1197129"/>
    <lineage>
        <taxon>Bacteria</taxon>
        <taxon>Pseudomonadati</taxon>
        <taxon>Planctomycetota</taxon>
        <taxon>Candidatus Brocadiia</taxon>
        <taxon>Candidatus Brocadiales</taxon>
        <taxon>Candidatus Brocadiaceae</taxon>
        <taxon>Candidatus Brocadia</taxon>
    </lineage>
</organism>
<gene>
    <name evidence="1" type="ORF">BROSI_A2259</name>
</gene>
<comment type="caution">
    <text evidence="1">The sequence shown here is derived from an EMBL/GenBank/DDBJ whole genome shotgun (WGS) entry which is preliminary data.</text>
</comment>
<dbReference type="EMBL" id="BAFN01000001">
    <property type="protein sequence ID" value="GAN33725.1"/>
    <property type="molecule type" value="Genomic_DNA"/>
</dbReference>
<dbReference type="RefSeq" id="WP_052563817.1">
    <property type="nucleotide sequence ID" value="NZ_BAFN01000001.1"/>
</dbReference>
<proteinExistence type="predicted"/>
<protein>
    <submittedName>
        <fullName evidence="1">Uncharacterized protein</fullName>
    </submittedName>
</protein>
<keyword evidence="2" id="KW-1185">Reference proteome</keyword>
<dbReference type="Proteomes" id="UP000032309">
    <property type="component" value="Unassembled WGS sequence"/>
</dbReference>
<sequence>MPEIEDNTPNTPASRCIGIITEARSLWGINPFFHVTDTSWPEAEDLPPENSPKISPLILLEVSPKECSKYPDWKLKAARTIARTCYSVQKYLYRYSPYRYDATPDIAWKEAIDITRSESTSLDERITDVEILAVLTIETAWSILEDILYYREKEDDSGILKQVLIAVQLLAKAQEIASFGVVEGLTKTVEDIKPLAKIGEETLDYSKRNFFKKEGASWFIKLGEYDFTLPNLKGLEYIRHLIKNQSVEFSLDALYQAINGIRAGQKETTEAIEEDLTVCEYSPQEKKRDGEYILTLKSRLGAIENEIADKLEIVKKTQGDIDIANLLYEKEQIEKELKTPNKISNPQYKKKYDAVYRAITRVLKNIQSKSNPVWKHLENALNYKSTPFSYKPKEPTFWEFE</sequence>
<evidence type="ECO:0000313" key="1">
    <source>
        <dbReference type="EMBL" id="GAN33725.1"/>
    </source>
</evidence>
<name>A0ABQ0JY86_9BACT</name>
<evidence type="ECO:0000313" key="2">
    <source>
        <dbReference type="Proteomes" id="UP000032309"/>
    </source>
</evidence>
<accession>A0ABQ0JY86</accession>